<gene>
    <name evidence="1" type="ORF">JCM6292_2915</name>
</gene>
<organism evidence="1 2">
    <name type="scientific">Bacteroides pyogenes JCM 6292</name>
    <dbReference type="NCBI Taxonomy" id="1235809"/>
    <lineage>
        <taxon>Bacteria</taxon>
        <taxon>Pseudomonadati</taxon>
        <taxon>Bacteroidota</taxon>
        <taxon>Bacteroidia</taxon>
        <taxon>Bacteroidales</taxon>
        <taxon>Bacteroidaceae</taxon>
        <taxon>Bacteroides</taxon>
    </lineage>
</organism>
<name>W4P9S7_9BACE</name>
<comment type="caution">
    <text evidence="1">The sequence shown here is derived from an EMBL/GenBank/DDBJ whole genome shotgun (WGS) entry which is preliminary data.</text>
</comment>
<dbReference type="AlphaFoldDB" id="W4P9S7"/>
<evidence type="ECO:0000313" key="2">
    <source>
        <dbReference type="Proteomes" id="UP000018861"/>
    </source>
</evidence>
<accession>W4P9S7</accession>
<dbReference type="Proteomes" id="UP000018861">
    <property type="component" value="Unassembled WGS sequence"/>
</dbReference>
<evidence type="ECO:0000313" key="1">
    <source>
        <dbReference type="EMBL" id="GAE16480.1"/>
    </source>
</evidence>
<proteinExistence type="predicted"/>
<reference evidence="1 2" key="1">
    <citation type="journal article" date="2014" name="Genome Announc.">
        <title>Draft Genome Sequences of Three Strains of Bacteroides pyogenes Isolated from a Cat and Swine.</title>
        <authorList>
            <person name="Sakamoto M."/>
            <person name="Oshima K."/>
            <person name="Suda W."/>
            <person name="Kitamura K."/>
            <person name="Iida T."/>
            <person name="Hattori M."/>
            <person name="Ohkuma M."/>
        </authorList>
    </citation>
    <scope>NUCLEOTIDE SEQUENCE [LARGE SCALE GENOMIC DNA]</scope>
    <source>
        <strain evidence="1 2">JCM 6292</strain>
    </source>
</reference>
<sequence>MRKEVSSIYYKVSVFGLKDISSAVRDSFVFRLRLIRLSNGRRIKRRRKTNKFCCKKSKGLQCKG</sequence>
<dbReference type="EMBL" id="BAIQ01000035">
    <property type="protein sequence ID" value="GAE16480.1"/>
    <property type="molecule type" value="Genomic_DNA"/>
</dbReference>
<protein>
    <submittedName>
        <fullName evidence="1">Uncharacterized protein</fullName>
    </submittedName>
</protein>